<dbReference type="Proteomes" id="UP001150603">
    <property type="component" value="Unassembled WGS sequence"/>
</dbReference>
<organism evidence="1 2">
    <name type="scientific">Linderina macrospora</name>
    <dbReference type="NCBI Taxonomy" id="4868"/>
    <lineage>
        <taxon>Eukaryota</taxon>
        <taxon>Fungi</taxon>
        <taxon>Fungi incertae sedis</taxon>
        <taxon>Zoopagomycota</taxon>
        <taxon>Kickxellomycotina</taxon>
        <taxon>Kickxellomycetes</taxon>
        <taxon>Kickxellales</taxon>
        <taxon>Kickxellaceae</taxon>
        <taxon>Linderina</taxon>
    </lineage>
</organism>
<dbReference type="EMBL" id="JANBPW010004284">
    <property type="protein sequence ID" value="KAJ1935353.1"/>
    <property type="molecule type" value="Genomic_DNA"/>
</dbReference>
<reference evidence="1" key="1">
    <citation type="submission" date="2022-07" db="EMBL/GenBank/DDBJ databases">
        <title>Phylogenomic reconstructions and comparative analyses of Kickxellomycotina fungi.</title>
        <authorList>
            <person name="Reynolds N.K."/>
            <person name="Stajich J.E."/>
            <person name="Barry K."/>
            <person name="Grigoriev I.V."/>
            <person name="Crous P."/>
            <person name="Smith M.E."/>
        </authorList>
    </citation>
    <scope>NUCLEOTIDE SEQUENCE</scope>
    <source>
        <strain evidence="1">NRRL 5244</strain>
    </source>
</reference>
<name>A0ACC1J2N3_9FUNG</name>
<evidence type="ECO:0000313" key="1">
    <source>
        <dbReference type="EMBL" id="KAJ1935353.1"/>
    </source>
</evidence>
<accession>A0ACC1J2N3</accession>
<gene>
    <name evidence="1" type="ORF">FBU59_005413</name>
</gene>
<proteinExistence type="predicted"/>
<keyword evidence="2" id="KW-1185">Reference proteome</keyword>
<comment type="caution">
    <text evidence="1">The sequence shown here is derived from an EMBL/GenBank/DDBJ whole genome shotgun (WGS) entry which is preliminary data.</text>
</comment>
<protein>
    <submittedName>
        <fullName evidence="1">Uncharacterized protein</fullName>
    </submittedName>
</protein>
<sequence>MRFEQTCPTLEGQQGIWWLDYFFNTCVYSYGEAVSSLFGTLAIGLWLVALLPQIYENWSRKSTDGLSTLFLALWLIGDAMNLVGCVILKQQPFQTFLSAYFTVTDLIMIIQYFMYRGNKPVQIGSVPTESTSLLSGNAVEERKQPWQRKSVWFMVGWVVGVAVFWIIVRHWHVIKPSIDMQVFGQTMAWASMIFYHSSRLPQLWLNHKRQSVEGLAMAMFVVIFSANGAYATSLITAIAMGDDDMFRRSLAFVYGSIGSMVLDVFVLMQFYMFNRRRKSAFEAVEA</sequence>
<evidence type="ECO:0000313" key="2">
    <source>
        <dbReference type="Proteomes" id="UP001150603"/>
    </source>
</evidence>